<evidence type="ECO:0000313" key="1">
    <source>
        <dbReference type="EMBL" id="ODJ85663.1"/>
    </source>
</evidence>
<evidence type="ECO:0008006" key="3">
    <source>
        <dbReference type="Google" id="ProtNLM"/>
    </source>
</evidence>
<comment type="caution">
    <text evidence="1">The sequence shown here is derived from an EMBL/GenBank/DDBJ whole genome shotgun (WGS) entry which is preliminary data.</text>
</comment>
<proteinExistence type="predicted"/>
<dbReference type="SUPFAM" id="SSF47175">
    <property type="entry name" value="Cytochromes"/>
    <property type="match status" value="1"/>
</dbReference>
<dbReference type="GO" id="GO:0005506">
    <property type="term" value="F:iron ion binding"/>
    <property type="evidence" value="ECO:0007669"/>
    <property type="project" value="InterPro"/>
</dbReference>
<dbReference type="GO" id="GO:0020037">
    <property type="term" value="F:heme binding"/>
    <property type="evidence" value="ECO:0007669"/>
    <property type="project" value="InterPro"/>
</dbReference>
<dbReference type="AlphaFoldDB" id="A0A7Z1ADR9"/>
<dbReference type="InterPro" id="IPR036280">
    <property type="entry name" value="Multihaem_cyt_sf"/>
</dbReference>
<dbReference type="Proteomes" id="UP000094769">
    <property type="component" value="Unassembled WGS sequence"/>
</dbReference>
<dbReference type="InterPro" id="IPR010980">
    <property type="entry name" value="Cyt_c/b562"/>
</dbReference>
<evidence type="ECO:0000313" key="2">
    <source>
        <dbReference type="Proteomes" id="UP000094769"/>
    </source>
</evidence>
<dbReference type="GO" id="GO:0009055">
    <property type="term" value="F:electron transfer activity"/>
    <property type="evidence" value="ECO:0007669"/>
    <property type="project" value="InterPro"/>
</dbReference>
<dbReference type="GO" id="GO:0022900">
    <property type="term" value="P:electron transport chain"/>
    <property type="evidence" value="ECO:0007669"/>
    <property type="project" value="InterPro"/>
</dbReference>
<keyword evidence="2" id="KW-1185">Reference proteome</keyword>
<protein>
    <recommendedName>
        <fullName evidence="3">Cytochrome c-552/4 domain-containing protein</fullName>
    </recommendedName>
</protein>
<gene>
    <name evidence="1" type="ORF">CODIS_41240</name>
</gene>
<reference evidence="1 2" key="1">
    <citation type="submission" date="2016-06" db="EMBL/GenBank/DDBJ databases">
        <title>Genome sequence of endosymbiont of Candidatus Endolucinida thiodiazotropha.</title>
        <authorList>
            <person name="Poehlein A."/>
            <person name="Koenig S."/>
            <person name="Heiden S.E."/>
            <person name="Thuermer A."/>
            <person name="Voget S."/>
            <person name="Daniel R."/>
            <person name="Markert S."/>
            <person name="Gros O."/>
            <person name="Schweder T."/>
        </authorList>
    </citation>
    <scope>NUCLEOTIDE SEQUENCE [LARGE SCALE GENOMIC DNA]</scope>
    <source>
        <strain evidence="1 2">COS</strain>
    </source>
</reference>
<dbReference type="EMBL" id="MARB01000041">
    <property type="protein sequence ID" value="ODJ85663.1"/>
    <property type="molecule type" value="Genomic_DNA"/>
</dbReference>
<dbReference type="SUPFAM" id="SSF48695">
    <property type="entry name" value="Multiheme cytochromes"/>
    <property type="match status" value="1"/>
</dbReference>
<dbReference type="InterPro" id="IPR002321">
    <property type="entry name" value="Cyt_c_II"/>
</dbReference>
<dbReference type="Gene3D" id="1.20.120.10">
    <property type="entry name" value="Cytochrome c/b562"/>
    <property type="match status" value="1"/>
</dbReference>
<organism evidence="1 2">
    <name type="scientific">Candidatus Thiodiazotropha endolucinida</name>
    <dbReference type="NCBI Taxonomy" id="1655433"/>
    <lineage>
        <taxon>Bacteria</taxon>
        <taxon>Pseudomonadati</taxon>
        <taxon>Pseudomonadota</taxon>
        <taxon>Gammaproteobacteria</taxon>
        <taxon>Chromatiales</taxon>
        <taxon>Sedimenticolaceae</taxon>
        <taxon>Candidatus Thiodiazotropha</taxon>
    </lineage>
</organism>
<name>A0A7Z1ADR9_9GAMM</name>
<accession>A0A7Z1ADR9</accession>
<dbReference type="PROSITE" id="PS51009">
    <property type="entry name" value="CYTCII"/>
    <property type="match status" value="1"/>
</dbReference>
<sequence>MAFQAGLNIVRSQPLHELKNKDNMTNRKQLWLVGVFTILLTSQSSQSFAQEERSITLLPDSLAQWYKPENKRQVWLHTMFALRRELQAIDEYAAEQDLTLTRKWSDKFVNHFRKLPDMVPEWRDEMELDEADRLETAARSGDFKTVASAVSRLQRNCRNCHREYRALAALRYRSPNFSNIEIADEEGVMKDFDTHMDSLSKTVNRIKIASEDKRWAQAAKASRELRGQLYRLAESCESCHKDELPRLRILGDASSRTLDELDEALTRQQPKSTGKKLGEAAVIICARCHGIHRTLSDTRSFLFD</sequence>